<name>A0A5N4B413_PHOPY</name>
<reference evidence="3 4" key="1">
    <citation type="journal article" date="2018" name="Elife">
        <title>Firefly genomes illuminate parallel origins of bioluminescence in beetles.</title>
        <authorList>
            <person name="Fallon T.R."/>
            <person name="Lower S.E."/>
            <person name="Chang C.H."/>
            <person name="Bessho-Uehara M."/>
            <person name="Martin G.J."/>
            <person name="Bewick A.J."/>
            <person name="Behringer M."/>
            <person name="Debat H.J."/>
            <person name="Wong I."/>
            <person name="Day J.C."/>
            <person name="Suvorov A."/>
            <person name="Silva C.J."/>
            <person name="Stanger-Hall K.F."/>
            <person name="Hall D.W."/>
            <person name="Schmitz R.J."/>
            <person name="Nelson D.R."/>
            <person name="Lewis S.M."/>
            <person name="Shigenobu S."/>
            <person name="Bybee S.M."/>
            <person name="Larracuente A.M."/>
            <person name="Oba Y."/>
            <person name="Weng J.K."/>
        </authorList>
    </citation>
    <scope>NUCLEOTIDE SEQUENCE [LARGE SCALE GENOMIC DNA]</scope>
    <source>
        <strain evidence="3">1611_PpyrPB1</strain>
        <tissue evidence="3">Whole body</tissue>
    </source>
</reference>
<organism evidence="3 4">
    <name type="scientific">Photinus pyralis</name>
    <name type="common">Common eastern firefly</name>
    <name type="synonym">Lampyris pyralis</name>
    <dbReference type="NCBI Taxonomy" id="7054"/>
    <lineage>
        <taxon>Eukaryota</taxon>
        <taxon>Metazoa</taxon>
        <taxon>Ecdysozoa</taxon>
        <taxon>Arthropoda</taxon>
        <taxon>Hexapoda</taxon>
        <taxon>Insecta</taxon>
        <taxon>Pterygota</taxon>
        <taxon>Neoptera</taxon>
        <taxon>Endopterygota</taxon>
        <taxon>Coleoptera</taxon>
        <taxon>Polyphaga</taxon>
        <taxon>Elateriformia</taxon>
        <taxon>Elateroidea</taxon>
        <taxon>Lampyridae</taxon>
        <taxon>Lampyrinae</taxon>
        <taxon>Photinus</taxon>
    </lineage>
</organism>
<sequence>MAKNGTPPESDWLQVPITVVKENYASFDRCMKDAIRFDRGGGRSISASETEERGAGRRISRVRKRSPSIESDSTEEYPEPPRKKTPRTSPRECTWLAEHHQYQIYVEEPGPGSDEDTYAFPLQSLDDVNTFEGRLKDKDFFMKILQHLLQNVEKTNISKTARSTLKQLMATSVAQKFSWKGQQRRDQAESKECFSTLQMATLIYKCVKTVWPNETEIKRKIEATLSTFLSQQGSIYLKRSSTGTAPADSNDQLSKVQ</sequence>
<gene>
    <name evidence="3" type="ORF">PPYR_01238</name>
</gene>
<comment type="caution">
    <text evidence="3">The sequence shown here is derived from an EMBL/GenBank/DDBJ whole genome shotgun (WGS) entry which is preliminary data.</text>
</comment>
<feature type="region of interest" description="Disordered" evidence="1">
    <location>
        <begin position="38"/>
        <end position="90"/>
    </location>
</feature>
<feature type="domain" description="DUF4806" evidence="2">
    <location>
        <begin position="116"/>
        <end position="201"/>
    </location>
</feature>
<evidence type="ECO:0000313" key="4">
    <source>
        <dbReference type="Proteomes" id="UP000327044"/>
    </source>
</evidence>
<dbReference type="EMBL" id="VVIM01000001">
    <property type="protein sequence ID" value="KAB0804268.1"/>
    <property type="molecule type" value="Genomic_DNA"/>
</dbReference>
<protein>
    <recommendedName>
        <fullName evidence="2">DUF4806 domain-containing protein</fullName>
    </recommendedName>
</protein>
<evidence type="ECO:0000259" key="2">
    <source>
        <dbReference type="Pfam" id="PF16064"/>
    </source>
</evidence>
<feature type="compositionally biased region" description="Basic residues" evidence="1">
    <location>
        <begin position="56"/>
        <end position="66"/>
    </location>
</feature>
<evidence type="ECO:0000256" key="1">
    <source>
        <dbReference type="SAM" id="MobiDB-lite"/>
    </source>
</evidence>
<keyword evidence="4" id="KW-1185">Reference proteome</keyword>
<accession>A0A5N4B413</accession>
<dbReference type="Pfam" id="PF16064">
    <property type="entry name" value="DUF4806"/>
    <property type="match status" value="1"/>
</dbReference>
<proteinExistence type="predicted"/>
<dbReference type="InParanoid" id="A0A5N4B413"/>
<dbReference type="InterPro" id="IPR032071">
    <property type="entry name" value="DUF4806"/>
</dbReference>
<dbReference type="Proteomes" id="UP000327044">
    <property type="component" value="Unassembled WGS sequence"/>
</dbReference>
<evidence type="ECO:0000313" key="3">
    <source>
        <dbReference type="EMBL" id="KAB0804268.1"/>
    </source>
</evidence>
<dbReference type="AlphaFoldDB" id="A0A5N4B413"/>